<dbReference type="EMBL" id="QWIL01000281">
    <property type="protein sequence ID" value="RMY20927.1"/>
    <property type="molecule type" value="Genomic_DNA"/>
</dbReference>
<dbReference type="AlphaFoldDB" id="A0A3M6WVU1"/>
<protein>
    <submittedName>
        <fullName evidence="1">Uncharacterized protein</fullName>
    </submittedName>
</protein>
<accession>A0A3M6WVU1</accession>
<reference evidence="3 4" key="1">
    <citation type="journal article" date="2018" name="BMC Genomics">
        <title>Genomic evidence for intraspecific hybridization in a clonal and extremely halotolerant yeast.</title>
        <authorList>
            <person name="Gostincar C."/>
            <person name="Stajich J.E."/>
            <person name="Zupancic J."/>
            <person name="Zalar P."/>
            <person name="Gunde-Cimerman N."/>
        </authorList>
    </citation>
    <scope>NUCLEOTIDE SEQUENCE [LARGE SCALE GENOMIC DNA]</scope>
    <source>
        <strain evidence="1 4">EXF-6656</strain>
        <strain evidence="2 3">EXF-6669</strain>
    </source>
</reference>
<evidence type="ECO:0000313" key="1">
    <source>
        <dbReference type="EMBL" id="RMX82713.1"/>
    </source>
</evidence>
<evidence type="ECO:0000313" key="3">
    <source>
        <dbReference type="Proteomes" id="UP000271337"/>
    </source>
</evidence>
<proteinExistence type="predicted"/>
<dbReference type="OrthoDB" id="3014656at2759"/>
<evidence type="ECO:0000313" key="4">
    <source>
        <dbReference type="Proteomes" id="UP000281245"/>
    </source>
</evidence>
<name>A0A3M6WVU1_HORWE</name>
<comment type="caution">
    <text evidence="1">The sequence shown here is derived from an EMBL/GenBank/DDBJ whole genome shotgun (WGS) entry which is preliminary data.</text>
</comment>
<organism evidence="1 4">
    <name type="scientific">Hortaea werneckii</name>
    <name type="common">Black yeast</name>
    <name type="synonym">Cladosporium werneckii</name>
    <dbReference type="NCBI Taxonomy" id="91943"/>
    <lineage>
        <taxon>Eukaryota</taxon>
        <taxon>Fungi</taxon>
        <taxon>Dikarya</taxon>
        <taxon>Ascomycota</taxon>
        <taxon>Pezizomycotina</taxon>
        <taxon>Dothideomycetes</taxon>
        <taxon>Dothideomycetidae</taxon>
        <taxon>Mycosphaerellales</taxon>
        <taxon>Teratosphaeriaceae</taxon>
        <taxon>Hortaea</taxon>
    </lineage>
</organism>
<gene>
    <name evidence="2" type="ORF">D0867_03648</name>
    <name evidence="1" type="ORF">D0869_05848</name>
</gene>
<sequence>MVNHSQFMMSSELSKEIQSFISACSDLFSSPSYSASELCAEVARKVGHHYWPSVTFFIGGKISRFEASVTQEEAAKLIATEMRTNVTLNLGTHLTLLHVKKIESYSLNSALCWKEWQFVPQKGSEYEGKGWKLTNIYGYRVASEGLAAGWEFVLRDEEVESMFVATEMRFDD</sequence>
<dbReference type="EMBL" id="QWIJ01000404">
    <property type="protein sequence ID" value="RMX82713.1"/>
    <property type="molecule type" value="Genomic_DNA"/>
</dbReference>
<dbReference type="Proteomes" id="UP000271337">
    <property type="component" value="Unassembled WGS sequence"/>
</dbReference>
<dbReference type="Proteomes" id="UP000281245">
    <property type="component" value="Unassembled WGS sequence"/>
</dbReference>
<evidence type="ECO:0000313" key="2">
    <source>
        <dbReference type="EMBL" id="RMY20927.1"/>
    </source>
</evidence>